<dbReference type="AlphaFoldDB" id="A0A8T0HRD9"/>
<dbReference type="EMBL" id="CM026426">
    <property type="protein sequence ID" value="KAG0573339.1"/>
    <property type="molecule type" value="Genomic_DNA"/>
</dbReference>
<evidence type="ECO:0000313" key="2">
    <source>
        <dbReference type="EMBL" id="KAG0573339.1"/>
    </source>
</evidence>
<organism evidence="2 3">
    <name type="scientific">Ceratodon purpureus</name>
    <name type="common">Fire moss</name>
    <name type="synonym">Dicranum purpureum</name>
    <dbReference type="NCBI Taxonomy" id="3225"/>
    <lineage>
        <taxon>Eukaryota</taxon>
        <taxon>Viridiplantae</taxon>
        <taxon>Streptophyta</taxon>
        <taxon>Embryophyta</taxon>
        <taxon>Bryophyta</taxon>
        <taxon>Bryophytina</taxon>
        <taxon>Bryopsida</taxon>
        <taxon>Dicranidae</taxon>
        <taxon>Pseudoditrichales</taxon>
        <taxon>Ditrichaceae</taxon>
        <taxon>Ceratodon</taxon>
    </lineage>
</organism>
<accession>A0A8T0HRD9</accession>
<sequence length="53" mass="6231">MHACERNSNKTEERTHNPHTSIDSQVKCVLEHVVYACCLRFTLFLVNHAYIDR</sequence>
<evidence type="ECO:0000313" key="3">
    <source>
        <dbReference type="Proteomes" id="UP000822688"/>
    </source>
</evidence>
<keyword evidence="3" id="KW-1185">Reference proteome</keyword>
<feature type="region of interest" description="Disordered" evidence="1">
    <location>
        <begin position="1"/>
        <end position="20"/>
    </location>
</feature>
<reference evidence="2" key="1">
    <citation type="submission" date="2020-06" db="EMBL/GenBank/DDBJ databases">
        <title>WGS assembly of Ceratodon purpureus strain R40.</title>
        <authorList>
            <person name="Carey S.B."/>
            <person name="Jenkins J."/>
            <person name="Shu S."/>
            <person name="Lovell J.T."/>
            <person name="Sreedasyam A."/>
            <person name="Maumus F."/>
            <person name="Tiley G.P."/>
            <person name="Fernandez-Pozo N."/>
            <person name="Barry K."/>
            <person name="Chen C."/>
            <person name="Wang M."/>
            <person name="Lipzen A."/>
            <person name="Daum C."/>
            <person name="Saski C.A."/>
            <person name="Payton A.C."/>
            <person name="Mcbreen J.C."/>
            <person name="Conrad R.E."/>
            <person name="Kollar L.M."/>
            <person name="Olsson S."/>
            <person name="Huttunen S."/>
            <person name="Landis J.B."/>
            <person name="Wickett N.J."/>
            <person name="Johnson M.G."/>
            <person name="Rensing S.A."/>
            <person name="Grimwood J."/>
            <person name="Schmutz J."/>
            <person name="Mcdaniel S.F."/>
        </authorList>
    </citation>
    <scope>NUCLEOTIDE SEQUENCE</scope>
    <source>
        <strain evidence="2">R40</strain>
    </source>
</reference>
<dbReference type="Proteomes" id="UP000822688">
    <property type="component" value="Chromosome V"/>
</dbReference>
<protein>
    <submittedName>
        <fullName evidence="2">Uncharacterized protein</fullName>
    </submittedName>
</protein>
<proteinExistence type="predicted"/>
<evidence type="ECO:0000256" key="1">
    <source>
        <dbReference type="SAM" id="MobiDB-lite"/>
    </source>
</evidence>
<feature type="compositionally biased region" description="Basic and acidic residues" evidence="1">
    <location>
        <begin position="1"/>
        <end position="16"/>
    </location>
</feature>
<name>A0A8T0HRD9_CERPU</name>
<gene>
    <name evidence="2" type="ORF">KC19_VG169600</name>
</gene>
<comment type="caution">
    <text evidence="2">The sequence shown here is derived from an EMBL/GenBank/DDBJ whole genome shotgun (WGS) entry which is preliminary data.</text>
</comment>